<reference evidence="2 3" key="1">
    <citation type="journal article" date="2017" name="Int. J. Parasitol.">
        <title>The genome of the protozoan parasite Cystoisospora suis and a reverse vaccinology approach to identify vaccine candidates.</title>
        <authorList>
            <person name="Palmieri N."/>
            <person name="Shrestha A."/>
            <person name="Ruttkowski B."/>
            <person name="Beck T."/>
            <person name="Vogl C."/>
            <person name="Tomley F."/>
            <person name="Blake D.P."/>
            <person name="Joachim A."/>
        </authorList>
    </citation>
    <scope>NUCLEOTIDE SEQUENCE [LARGE SCALE GENOMIC DNA]</scope>
    <source>
        <strain evidence="2 3">Wien I</strain>
    </source>
</reference>
<keyword evidence="1" id="KW-0560">Oxidoreductase</keyword>
<dbReference type="VEuPathDB" id="ToxoDB:CSUI_003224"/>
<evidence type="ECO:0000313" key="2">
    <source>
        <dbReference type="EMBL" id="PHJ22927.1"/>
    </source>
</evidence>
<sequence>MSFAGGRYLIFGSRGVGAALSKRLLEAGAKVHVCSKHEESLKKLRDSVSKKPLTTAVCDVMKPGTVAEAVFKAADVLGGSLNGLVYAAGSMPLKAFPKVTRYEMVDHFILNTVGALEAVQTAATELKETKGSVVLFSTLAARRGYINHSIIGPAKGAVEALTVQLAAELAPDVRVNCVAPSLTNTPLASNLISHGLHHALYSSKHPLKRLGEADDLAAVTAFLLSKDASWITGQVINIDGGRSTVSCRDDKETPPRSRGR</sequence>
<dbReference type="GeneID" id="94426633"/>
<proteinExistence type="predicted"/>
<dbReference type="Proteomes" id="UP000221165">
    <property type="component" value="Unassembled WGS sequence"/>
</dbReference>
<organism evidence="2 3">
    <name type="scientific">Cystoisospora suis</name>
    <dbReference type="NCBI Taxonomy" id="483139"/>
    <lineage>
        <taxon>Eukaryota</taxon>
        <taxon>Sar</taxon>
        <taxon>Alveolata</taxon>
        <taxon>Apicomplexa</taxon>
        <taxon>Conoidasida</taxon>
        <taxon>Coccidia</taxon>
        <taxon>Eucoccidiorida</taxon>
        <taxon>Eimeriorina</taxon>
        <taxon>Sarcocystidae</taxon>
        <taxon>Cystoisospora</taxon>
    </lineage>
</organism>
<evidence type="ECO:0000313" key="3">
    <source>
        <dbReference type="Proteomes" id="UP000221165"/>
    </source>
</evidence>
<dbReference type="InterPro" id="IPR002347">
    <property type="entry name" value="SDR_fam"/>
</dbReference>
<gene>
    <name evidence="2" type="ORF">CSUI_003224</name>
</gene>
<dbReference type="PRINTS" id="PR00081">
    <property type="entry name" value="GDHRDH"/>
</dbReference>
<dbReference type="RefSeq" id="XP_067924604.1">
    <property type="nucleotide sequence ID" value="XM_068063422.1"/>
</dbReference>
<accession>A0A2C6L1N2</accession>
<dbReference type="GO" id="GO:0016491">
    <property type="term" value="F:oxidoreductase activity"/>
    <property type="evidence" value="ECO:0007669"/>
    <property type="project" value="UniProtKB-KW"/>
</dbReference>
<dbReference type="CDD" id="cd05233">
    <property type="entry name" value="SDR_c"/>
    <property type="match status" value="1"/>
</dbReference>
<dbReference type="Gene3D" id="3.40.50.720">
    <property type="entry name" value="NAD(P)-binding Rossmann-like Domain"/>
    <property type="match status" value="1"/>
</dbReference>
<dbReference type="PANTHER" id="PTHR43658:SF8">
    <property type="entry name" value="17-BETA-HYDROXYSTEROID DEHYDROGENASE 14-RELATED"/>
    <property type="match status" value="1"/>
</dbReference>
<dbReference type="Pfam" id="PF13561">
    <property type="entry name" value="adh_short_C2"/>
    <property type="match status" value="1"/>
</dbReference>
<dbReference type="OrthoDB" id="1393670at2759"/>
<dbReference type="EMBL" id="MIGC01001411">
    <property type="protein sequence ID" value="PHJ22927.1"/>
    <property type="molecule type" value="Genomic_DNA"/>
</dbReference>
<name>A0A2C6L1N2_9APIC</name>
<dbReference type="InterPro" id="IPR036291">
    <property type="entry name" value="NAD(P)-bd_dom_sf"/>
</dbReference>
<dbReference type="AlphaFoldDB" id="A0A2C6L1N2"/>
<protein>
    <submittedName>
        <fullName evidence="2">Short-chain dehydrogenase</fullName>
    </submittedName>
</protein>
<dbReference type="SUPFAM" id="SSF51735">
    <property type="entry name" value="NAD(P)-binding Rossmann-fold domains"/>
    <property type="match status" value="1"/>
</dbReference>
<comment type="caution">
    <text evidence="2">The sequence shown here is derived from an EMBL/GenBank/DDBJ whole genome shotgun (WGS) entry which is preliminary data.</text>
</comment>
<dbReference type="PANTHER" id="PTHR43658">
    <property type="entry name" value="SHORT-CHAIN DEHYDROGENASE/REDUCTASE"/>
    <property type="match status" value="1"/>
</dbReference>
<keyword evidence="3" id="KW-1185">Reference proteome</keyword>
<evidence type="ECO:0000256" key="1">
    <source>
        <dbReference type="ARBA" id="ARBA00023002"/>
    </source>
</evidence>